<dbReference type="Pfam" id="PF05622">
    <property type="entry name" value="HOOK"/>
    <property type="match status" value="1"/>
</dbReference>
<evidence type="ECO:0000256" key="5">
    <source>
        <dbReference type="ARBA" id="ARBA00023054"/>
    </source>
</evidence>
<dbReference type="FunFam" id="1.10.418.10:FF:000024">
    <property type="entry name" value="Hook homolog 3 (Drosophila)"/>
    <property type="match status" value="1"/>
</dbReference>
<keyword evidence="10" id="KW-1185">Reference proteome</keyword>
<dbReference type="GO" id="GO:0051959">
    <property type="term" value="F:dynein light intermediate chain binding"/>
    <property type="evidence" value="ECO:0007669"/>
    <property type="project" value="TreeGrafter"/>
</dbReference>
<dbReference type="InterPro" id="IPR043936">
    <property type="entry name" value="HOOK_N"/>
</dbReference>
<dbReference type="GO" id="GO:0030705">
    <property type="term" value="P:cytoskeleton-dependent intracellular transport"/>
    <property type="evidence" value="ECO:0007669"/>
    <property type="project" value="InterPro"/>
</dbReference>
<evidence type="ECO:0000259" key="8">
    <source>
        <dbReference type="PROSITE" id="PS50021"/>
    </source>
</evidence>
<dbReference type="InterPro" id="IPR036872">
    <property type="entry name" value="CH_dom_sf"/>
</dbReference>
<evidence type="ECO:0000256" key="7">
    <source>
        <dbReference type="SAM" id="Coils"/>
    </source>
</evidence>
<organism evidence="9 10">
    <name type="scientific">Triplophysa tibetana</name>
    <dbReference type="NCBI Taxonomy" id="1572043"/>
    <lineage>
        <taxon>Eukaryota</taxon>
        <taxon>Metazoa</taxon>
        <taxon>Chordata</taxon>
        <taxon>Craniata</taxon>
        <taxon>Vertebrata</taxon>
        <taxon>Euteleostomi</taxon>
        <taxon>Actinopterygii</taxon>
        <taxon>Neopterygii</taxon>
        <taxon>Teleostei</taxon>
        <taxon>Ostariophysi</taxon>
        <taxon>Cypriniformes</taxon>
        <taxon>Nemacheilidae</taxon>
        <taxon>Triplophysa</taxon>
    </lineage>
</organism>
<dbReference type="GO" id="GO:0005874">
    <property type="term" value="C:microtubule"/>
    <property type="evidence" value="ECO:0007669"/>
    <property type="project" value="UniProtKB-KW"/>
</dbReference>
<feature type="coiled-coil region" evidence="7">
    <location>
        <begin position="181"/>
        <end position="215"/>
    </location>
</feature>
<dbReference type="PANTHER" id="PTHR18947:SF36">
    <property type="entry name" value="PROTEIN HOOK HOMOLOG 1"/>
    <property type="match status" value="1"/>
</dbReference>
<comment type="similarity">
    <text evidence="2">Belongs to the hook family.</text>
</comment>
<evidence type="ECO:0000313" key="10">
    <source>
        <dbReference type="Proteomes" id="UP000324632"/>
    </source>
</evidence>
<dbReference type="InterPro" id="IPR008636">
    <property type="entry name" value="Hook_C"/>
</dbReference>
<accession>A0A5A9NHI5</accession>
<comment type="caution">
    <text evidence="9">The sequence shown here is derived from an EMBL/GenBank/DDBJ whole genome shotgun (WGS) entry which is preliminary data.</text>
</comment>
<feature type="coiled-coil region" evidence="7">
    <location>
        <begin position="462"/>
        <end position="532"/>
    </location>
</feature>
<dbReference type="GO" id="GO:0031122">
    <property type="term" value="P:cytoplasmic microtubule organization"/>
    <property type="evidence" value="ECO:0007669"/>
    <property type="project" value="InterPro"/>
</dbReference>
<dbReference type="GO" id="GO:0005813">
    <property type="term" value="C:centrosome"/>
    <property type="evidence" value="ECO:0007669"/>
    <property type="project" value="TreeGrafter"/>
</dbReference>
<dbReference type="SUPFAM" id="SSF116907">
    <property type="entry name" value="Hook domain"/>
    <property type="match status" value="1"/>
</dbReference>
<dbReference type="GO" id="GO:0005737">
    <property type="term" value="C:cytoplasm"/>
    <property type="evidence" value="ECO:0007669"/>
    <property type="project" value="TreeGrafter"/>
</dbReference>
<feature type="domain" description="Calponin-homology (CH)" evidence="8">
    <location>
        <begin position="6"/>
        <end position="122"/>
    </location>
</feature>
<evidence type="ECO:0000256" key="2">
    <source>
        <dbReference type="ARBA" id="ARBA00006946"/>
    </source>
</evidence>
<keyword evidence="6" id="KW-0206">Cytoskeleton</keyword>
<dbReference type="Pfam" id="PF19047">
    <property type="entry name" value="HOOK_N"/>
    <property type="match status" value="1"/>
</dbReference>
<dbReference type="Gene3D" id="1.10.418.10">
    <property type="entry name" value="Calponin-like domain"/>
    <property type="match status" value="1"/>
</dbReference>
<dbReference type="CDD" id="cd22225">
    <property type="entry name" value="HkD_Hook1"/>
    <property type="match status" value="1"/>
</dbReference>
<evidence type="ECO:0000256" key="6">
    <source>
        <dbReference type="ARBA" id="ARBA00023212"/>
    </source>
</evidence>
<keyword evidence="3" id="KW-0963">Cytoplasm</keyword>
<evidence type="ECO:0000256" key="3">
    <source>
        <dbReference type="ARBA" id="ARBA00022490"/>
    </source>
</evidence>
<feature type="coiled-coil region" evidence="7">
    <location>
        <begin position="240"/>
        <end position="436"/>
    </location>
</feature>
<proteinExistence type="inferred from homology"/>
<dbReference type="PROSITE" id="PS50021">
    <property type="entry name" value="CH"/>
    <property type="match status" value="1"/>
</dbReference>
<dbReference type="InterPro" id="IPR001715">
    <property type="entry name" value="CH_dom"/>
</dbReference>
<reference evidence="9 10" key="1">
    <citation type="journal article" date="2019" name="Mol. Ecol. Resour.">
        <title>Chromosome-level genome assembly of Triplophysa tibetana, a fish adapted to the harsh high-altitude environment of the Tibetan Plateau.</title>
        <authorList>
            <person name="Yang X."/>
            <person name="Liu H."/>
            <person name="Ma Z."/>
            <person name="Zou Y."/>
            <person name="Zou M."/>
            <person name="Mao Y."/>
            <person name="Li X."/>
            <person name="Wang H."/>
            <person name="Chen T."/>
            <person name="Wang W."/>
            <person name="Yang R."/>
        </authorList>
    </citation>
    <scope>NUCLEOTIDE SEQUENCE [LARGE SCALE GENOMIC DNA]</scope>
    <source>
        <strain evidence="9">TTIB1903HZAU</strain>
        <tissue evidence="9">Muscle</tissue>
    </source>
</reference>
<comment type="subcellular location">
    <subcellularLocation>
        <location evidence="1">Cytoplasm</location>
        <location evidence="1">Cytoskeleton</location>
    </subcellularLocation>
</comment>
<dbReference type="GO" id="GO:0010256">
    <property type="term" value="P:endomembrane system organization"/>
    <property type="evidence" value="ECO:0007669"/>
    <property type="project" value="UniProtKB-ARBA"/>
</dbReference>
<sequence length="715" mass="83328">MDVNKTVLCESLIIWLQTFNTAAPCKTVDDLTSGAAMSQALNQIDSSWFSENWLARIKEDVGDNVRLKMNNLKKILQMMVDYYNEVLSQQVKDFPMPDLMRVVENSDQIELGRLLQLILGCAIKCDRKQEYIQIIMTLEESVQHVVMTAIQELMSKETMPHLGTEPFGDVEHQLKKALEGLAEVMLQKDELAQRCQELDMQVTALQEDRNGLLAEIDLMTDQANQLDTCDDPSTPSGRKHSQLQLQLEQIQEENFRLETAKDDYRIHCEELEKQLVELQHRNDELTSLAEESRALKDELDVLRNCSDRAVKLEASVETYRKKLEDLSDLRRQVKALEEKNMTYMHNTVSLEEELRKANTARAQLETYKRQVQELHKKMSEESRRADNLAFEMKKFQEKFDTVLKEKERIIIERDTLREINEELRCTQAQQEQLLQAEKYQTGSPTHDTLAAEMLPIEYREKFIRLQHENKMLRLQQEESENERITELQEQLEVSRRARSEVDTENRLNKARISELQQQVEDLQKALQTQGAKPDDSHLKRKLDAHMVKLNEAQDEIMKKKEWLEDLQPEETQTNVKLDELVAALKKKDEDMKAMENRYKMYLEKARDVIRALDPKLNPASAEIQSLKIQLSEKEKKIIALERECEQAKLREYEEKLIVTAWYNKSLNFQKMAIESRLSGRSNSLVPPGQSFLAQQRQVTNARRNTSFNVPATSSK</sequence>
<dbReference type="PANTHER" id="PTHR18947">
    <property type="entry name" value="HOOK PROTEINS"/>
    <property type="match status" value="1"/>
</dbReference>
<keyword evidence="4" id="KW-0493">Microtubule</keyword>
<evidence type="ECO:0000313" key="9">
    <source>
        <dbReference type="EMBL" id="KAA0708665.1"/>
    </source>
</evidence>
<dbReference type="AlphaFoldDB" id="A0A5A9NHI5"/>
<feature type="coiled-coil region" evidence="7">
    <location>
        <begin position="577"/>
        <end position="655"/>
    </location>
</feature>
<gene>
    <name evidence="9" type="ORF">E1301_Tti008081</name>
</gene>
<name>A0A5A9NHI5_9TELE</name>
<dbReference type="GO" id="GO:0008017">
    <property type="term" value="F:microtubule binding"/>
    <property type="evidence" value="ECO:0007669"/>
    <property type="project" value="InterPro"/>
</dbReference>
<evidence type="ECO:0000256" key="1">
    <source>
        <dbReference type="ARBA" id="ARBA00004245"/>
    </source>
</evidence>
<protein>
    <submittedName>
        <fullName evidence="9">Protein Hook-like protein 1</fullName>
    </submittedName>
</protein>
<dbReference type="Proteomes" id="UP000324632">
    <property type="component" value="Chromosome 18"/>
</dbReference>
<dbReference type="EMBL" id="SOYY01000018">
    <property type="protein sequence ID" value="KAA0708665.1"/>
    <property type="molecule type" value="Genomic_DNA"/>
</dbReference>
<evidence type="ECO:0000256" key="4">
    <source>
        <dbReference type="ARBA" id="ARBA00022701"/>
    </source>
</evidence>
<keyword evidence="5 7" id="KW-0175">Coiled coil</keyword>